<proteinExistence type="predicted"/>
<dbReference type="AlphaFoldDB" id="I7LF69"/>
<dbReference type="Proteomes" id="UP000051521">
    <property type="component" value="Unassembled WGS sequence"/>
</dbReference>
<dbReference type="Gene3D" id="3.20.20.70">
    <property type="entry name" value="Aldolase class I"/>
    <property type="match status" value="1"/>
</dbReference>
<keyword evidence="4" id="KW-1185">Reference proteome</keyword>
<sequence length="245" mass="26756">MNNNINWYKDQVALNVLAGSLENAKKVYDACEGHVVLGVLTKDYKDNSSCVSAMKQYQQLTENAISVGLGQGDPNQSLMVSQVAHEIQPQHVCQVFTGVAYTRATLGQKDTYIDALVSPTGKVGYVNIATGPLSSKEMVAEVPVTTAIALVKDMGGNSFKYYPMGGLKHRAEYEYICKECASHDLGIEPSGGITLENFEEILQIALNAGVKKILPHLYASIMNKKTGETNIEDIRKLLEIIKKNV</sequence>
<evidence type="ECO:0000313" key="3">
    <source>
        <dbReference type="Proteomes" id="UP000009326"/>
    </source>
</evidence>
<evidence type="ECO:0000313" key="4">
    <source>
        <dbReference type="Proteomes" id="UP000051521"/>
    </source>
</evidence>
<dbReference type="NCBIfam" id="TIGR03581">
    <property type="entry name" value="EF_0839"/>
    <property type="match status" value="1"/>
</dbReference>
<dbReference type="EMBL" id="AYZO01000015">
    <property type="protein sequence ID" value="KRN11943.1"/>
    <property type="molecule type" value="Genomic_DNA"/>
</dbReference>
<evidence type="ECO:0000313" key="2">
    <source>
        <dbReference type="EMBL" id="KRN11943.1"/>
    </source>
</evidence>
<evidence type="ECO:0008006" key="5">
    <source>
        <dbReference type="Google" id="ProtNLM"/>
    </source>
</evidence>
<dbReference type="Proteomes" id="UP000009326">
    <property type="component" value="Unassembled WGS sequence"/>
</dbReference>
<evidence type="ECO:0000313" key="1">
    <source>
        <dbReference type="EMBL" id="CCI86398.1"/>
    </source>
</evidence>
<dbReference type="STRING" id="1423751.FC38_GL000467"/>
<reference evidence="2 4" key="2">
    <citation type="journal article" date="2015" name="Genome Announc.">
        <title>Expanding the biotechnology potential of lactobacilli through comparative genomics of 213 strains and associated genera.</title>
        <authorList>
            <person name="Sun Z."/>
            <person name="Harris H.M."/>
            <person name="McCann A."/>
            <person name="Guo C."/>
            <person name="Argimon S."/>
            <person name="Zhang W."/>
            <person name="Yang X."/>
            <person name="Jeffery I.B."/>
            <person name="Cooney J.C."/>
            <person name="Kagawa T.F."/>
            <person name="Liu W."/>
            <person name="Song Y."/>
            <person name="Salvetti E."/>
            <person name="Wrobel A."/>
            <person name="Rasinkangas P."/>
            <person name="Parkhill J."/>
            <person name="Rea M.C."/>
            <person name="O'Sullivan O."/>
            <person name="Ritari J."/>
            <person name="Douillard F.P."/>
            <person name="Paul Ross R."/>
            <person name="Yang R."/>
            <person name="Briner A.E."/>
            <person name="Felis G.E."/>
            <person name="de Vos W.M."/>
            <person name="Barrangou R."/>
            <person name="Klaenhammer T.R."/>
            <person name="Caufield P.W."/>
            <person name="Cui Y."/>
            <person name="Zhang H."/>
            <person name="O'Toole P.W."/>
        </authorList>
    </citation>
    <scope>NUCLEOTIDE SEQUENCE [LARGE SCALE GENOMIC DNA]</scope>
    <source>
        <strain evidence="2 4">DSM 23908</strain>
    </source>
</reference>
<dbReference type="NCBIfam" id="NF047796">
    <property type="entry name" value="DhDoxPGlucAldDagF"/>
    <property type="match status" value="1"/>
</dbReference>
<name>I7LF69_9LACO</name>
<dbReference type="Pfam" id="PF07071">
    <property type="entry name" value="KDGP_aldolase"/>
    <property type="match status" value="1"/>
</dbReference>
<dbReference type="PATRIC" id="fig|1423751.3.peg.490"/>
<dbReference type="InterPro" id="IPR013785">
    <property type="entry name" value="Aldolase_TIM"/>
</dbReference>
<dbReference type="OrthoDB" id="6580179at2"/>
<dbReference type="EMBL" id="CAKC01000017">
    <property type="protein sequence ID" value="CCI86398.1"/>
    <property type="molecule type" value="Genomic_DNA"/>
</dbReference>
<dbReference type="RefSeq" id="WP_008472324.1">
    <property type="nucleotide sequence ID" value="NZ_AYZO01000015.1"/>
</dbReference>
<accession>I7LF69</accession>
<gene>
    <name evidence="1" type="ORF">BN52_07310</name>
    <name evidence="2" type="ORF">FC38_GL000467</name>
</gene>
<comment type="caution">
    <text evidence="1">The sequence shown here is derived from an EMBL/GenBank/DDBJ whole genome shotgun (WGS) entry which is preliminary data.</text>
</comment>
<organism evidence="1 3">
    <name type="scientific">Lactobacillus gigeriorum DSM 23908 = CRBIP 24.85</name>
    <dbReference type="NCBI Taxonomy" id="1423751"/>
    <lineage>
        <taxon>Bacteria</taxon>
        <taxon>Bacillati</taxon>
        <taxon>Bacillota</taxon>
        <taxon>Bacilli</taxon>
        <taxon>Lactobacillales</taxon>
        <taxon>Lactobacillaceae</taxon>
        <taxon>Lactobacillus</taxon>
    </lineage>
</organism>
<reference evidence="1 3" key="1">
    <citation type="submission" date="2012-06" db="EMBL/GenBank/DDBJ databases">
        <title>Draft genome sequence of Lactobacillus gigeriorum CRBIP 24.85T, isolated from chicken crop.</title>
        <authorList>
            <person name="Cousin S."/>
            <person name="Ma L."/>
            <person name="Creno S."/>
            <person name="Clermont D."/>
            <person name="Loux V."/>
            <person name="Bizet C."/>
            <person name="Bouchier C."/>
        </authorList>
    </citation>
    <scope>NUCLEOTIDE SEQUENCE [LARGE SCALE GENOMIC DNA]</scope>
    <source>
        <strain evidence="3">CRBIP 24.85T</strain>
        <strain evidence="1">Type strain: CRBIP 24.85</strain>
    </source>
</reference>
<protein>
    <recommendedName>
        <fullName evidence="5">4-hydroxy-2-oxoglutarate aldolase</fullName>
    </recommendedName>
</protein>
<dbReference type="InterPro" id="IPR010763">
    <property type="entry name" value="DgaF"/>
</dbReference>